<evidence type="ECO:0000259" key="1">
    <source>
        <dbReference type="Pfam" id="PF16064"/>
    </source>
</evidence>
<evidence type="ECO:0000313" key="3">
    <source>
        <dbReference type="Proteomes" id="UP000075880"/>
    </source>
</evidence>
<dbReference type="EnsemblMetazoa" id="ENSAATROPT017876">
    <property type="protein sequence ID" value="ENSAATROPP015824"/>
    <property type="gene ID" value="ENSAATROPG014593"/>
</dbReference>
<evidence type="ECO:0000313" key="2">
    <source>
        <dbReference type="EnsemblMetazoa" id="ENSAATROPP015824"/>
    </source>
</evidence>
<accession>A0AAG5DY44</accession>
<proteinExistence type="predicted"/>
<dbReference type="InterPro" id="IPR032071">
    <property type="entry name" value="DUF4806"/>
</dbReference>
<name>A0AAG5DY44_ANOAO</name>
<dbReference type="Pfam" id="PF16064">
    <property type="entry name" value="DUF4806"/>
    <property type="match status" value="1"/>
</dbReference>
<protein>
    <recommendedName>
        <fullName evidence="1">DUF4806 domain-containing protein</fullName>
    </recommendedName>
</protein>
<organism evidence="2 3">
    <name type="scientific">Anopheles atroparvus</name>
    <name type="common">European mosquito</name>
    <dbReference type="NCBI Taxonomy" id="41427"/>
    <lineage>
        <taxon>Eukaryota</taxon>
        <taxon>Metazoa</taxon>
        <taxon>Ecdysozoa</taxon>
        <taxon>Arthropoda</taxon>
        <taxon>Hexapoda</taxon>
        <taxon>Insecta</taxon>
        <taxon>Pterygota</taxon>
        <taxon>Neoptera</taxon>
        <taxon>Endopterygota</taxon>
        <taxon>Diptera</taxon>
        <taxon>Nematocera</taxon>
        <taxon>Culicoidea</taxon>
        <taxon>Culicidae</taxon>
        <taxon>Anophelinae</taxon>
        <taxon>Anopheles</taxon>
    </lineage>
</organism>
<keyword evidence="3" id="KW-1185">Reference proteome</keyword>
<reference evidence="2" key="1">
    <citation type="submission" date="2024-04" db="UniProtKB">
        <authorList>
            <consortium name="EnsemblMetazoa"/>
        </authorList>
    </citation>
    <scope>IDENTIFICATION</scope>
    <source>
        <strain evidence="2">EBRO</strain>
    </source>
</reference>
<feature type="domain" description="DUF4806" evidence="1">
    <location>
        <begin position="182"/>
        <end position="268"/>
    </location>
</feature>
<sequence length="298" mass="34350">MVKSVFPFSVSKEYTVARKTYNMPVLICFQCSTVVRNFYNFSKQVEAVQTKLKKECLSRDGSLPIDQLVQYIKEEPGLHEDESFEGTKEFLLMSADVEAPECGSEKRSSFKRTREEYQMEPFELHNDAEGQQKIPSYSNSCVDKTEFVNSIVSVEKRVNMVAQKLDVLLRASLKNTRRTRPTSFEFDLINNEEEFKAFDRRLEDREYMTTIVGWLDSNSTSTHSLKRMRDAVNAIFSKAFLAKCTWTGTGLPGRSVALRDYKNVMKLFRMAGTSDTDLVSDSMVIAFWKRKCKHAVKF</sequence>
<dbReference type="Proteomes" id="UP000075880">
    <property type="component" value="Unassembled WGS sequence"/>
</dbReference>
<dbReference type="AlphaFoldDB" id="A0AAG5DY44"/>